<dbReference type="FunFam" id="3.40.710.10:FF:000005">
    <property type="entry name" value="Glutaminase"/>
    <property type="match status" value="1"/>
</dbReference>
<evidence type="ECO:0000259" key="9">
    <source>
        <dbReference type="PROSITE" id="PS50801"/>
    </source>
</evidence>
<evidence type="ECO:0000256" key="7">
    <source>
        <dbReference type="HAMAP-Rule" id="MF_00313"/>
    </source>
</evidence>
<dbReference type="SUPFAM" id="SSF51206">
    <property type="entry name" value="cAMP-binding domain-like"/>
    <property type="match status" value="1"/>
</dbReference>
<comment type="subunit">
    <text evidence="2 7">Homotetramer.</text>
</comment>
<gene>
    <name evidence="7 10" type="primary">glsA</name>
    <name evidence="10" type="ORF">J4H85_13240</name>
</gene>
<dbReference type="Gene3D" id="3.30.750.24">
    <property type="entry name" value="STAS domain"/>
    <property type="match status" value="1"/>
</dbReference>
<evidence type="ECO:0000256" key="4">
    <source>
        <dbReference type="ARBA" id="ARBA00022801"/>
    </source>
</evidence>
<dbReference type="RefSeq" id="WP_208240609.1">
    <property type="nucleotide sequence ID" value="NZ_BAAAQU010000001.1"/>
</dbReference>
<dbReference type="InterPro" id="IPR036513">
    <property type="entry name" value="STAS_dom_sf"/>
</dbReference>
<dbReference type="SUPFAM" id="SSF56601">
    <property type="entry name" value="beta-lactamase/transpeptidase-like"/>
    <property type="match status" value="1"/>
</dbReference>
<dbReference type="EC" id="3.5.1.2" evidence="3 7"/>
<evidence type="ECO:0000256" key="1">
    <source>
        <dbReference type="ARBA" id="ARBA00011076"/>
    </source>
</evidence>
<name>A0A939QF29_9MICO</name>
<organism evidence="10 11">
    <name type="scientific">Leucobacter tardus</name>
    <dbReference type="NCBI Taxonomy" id="501483"/>
    <lineage>
        <taxon>Bacteria</taxon>
        <taxon>Bacillati</taxon>
        <taxon>Actinomycetota</taxon>
        <taxon>Actinomycetes</taxon>
        <taxon>Micrococcales</taxon>
        <taxon>Microbacteriaceae</taxon>
        <taxon>Leucobacter</taxon>
    </lineage>
</organism>
<feature type="binding site" evidence="7">
    <location>
        <position position="114"/>
    </location>
    <ligand>
        <name>substrate</name>
    </ligand>
</feature>
<evidence type="ECO:0000256" key="6">
    <source>
        <dbReference type="ARBA" id="ARBA00070405"/>
    </source>
</evidence>
<protein>
    <recommendedName>
        <fullName evidence="6 7">Glutaminase</fullName>
        <ecNumber evidence="3 7">3.5.1.2</ecNumber>
    </recommendedName>
</protein>
<dbReference type="Pfam" id="PF04960">
    <property type="entry name" value="Glutaminase"/>
    <property type="match status" value="1"/>
</dbReference>
<dbReference type="InterPro" id="IPR000595">
    <property type="entry name" value="cNMP-bd_dom"/>
</dbReference>
<dbReference type="CDD" id="cd00038">
    <property type="entry name" value="CAP_ED"/>
    <property type="match status" value="1"/>
</dbReference>
<evidence type="ECO:0000256" key="3">
    <source>
        <dbReference type="ARBA" id="ARBA00012918"/>
    </source>
</evidence>
<dbReference type="Proteomes" id="UP000668403">
    <property type="component" value="Unassembled WGS sequence"/>
</dbReference>
<keyword evidence="4 7" id="KW-0378">Hydrolase</keyword>
<dbReference type="InterPro" id="IPR015868">
    <property type="entry name" value="Glutaminase"/>
</dbReference>
<dbReference type="HAMAP" id="MF_00313">
    <property type="entry name" value="Glutaminase"/>
    <property type="match status" value="1"/>
</dbReference>
<feature type="binding site" evidence="7">
    <location>
        <position position="259"/>
    </location>
    <ligand>
        <name>substrate</name>
    </ligand>
</feature>
<dbReference type="NCBIfam" id="TIGR03814">
    <property type="entry name" value="Gln_ase"/>
    <property type="match status" value="1"/>
</dbReference>
<dbReference type="EMBL" id="JAGFBF010000006">
    <property type="protein sequence ID" value="MBO2990962.1"/>
    <property type="molecule type" value="Genomic_DNA"/>
</dbReference>
<dbReference type="Gene3D" id="3.40.710.10">
    <property type="entry name" value="DD-peptidase/beta-lactamase superfamily"/>
    <property type="match status" value="1"/>
</dbReference>
<dbReference type="InterPro" id="IPR012338">
    <property type="entry name" value="Beta-lactam/transpept-like"/>
</dbReference>
<dbReference type="Pfam" id="PF01740">
    <property type="entry name" value="STAS"/>
    <property type="match status" value="1"/>
</dbReference>
<feature type="binding site" evidence="7">
    <location>
        <position position="241"/>
    </location>
    <ligand>
        <name>substrate</name>
    </ligand>
</feature>
<evidence type="ECO:0000313" key="11">
    <source>
        <dbReference type="Proteomes" id="UP000668403"/>
    </source>
</evidence>
<dbReference type="PROSITE" id="PS50801">
    <property type="entry name" value="STAS"/>
    <property type="match status" value="1"/>
</dbReference>
<proteinExistence type="inferred from homology"/>
<dbReference type="SUPFAM" id="SSF52091">
    <property type="entry name" value="SpoIIaa-like"/>
    <property type="match status" value="1"/>
</dbReference>
<evidence type="ECO:0000259" key="8">
    <source>
        <dbReference type="PROSITE" id="PS50042"/>
    </source>
</evidence>
<dbReference type="PANTHER" id="PTHR12544:SF29">
    <property type="entry name" value="GLUTAMINASE"/>
    <property type="match status" value="1"/>
</dbReference>
<dbReference type="InterPro" id="IPR002645">
    <property type="entry name" value="STAS_dom"/>
</dbReference>
<reference evidence="10" key="1">
    <citation type="submission" date="2021-03" db="EMBL/GenBank/DDBJ databases">
        <title>Leucobacter chromiisoli sp. nov., isolated from chromium-containing soil of chemical plant.</title>
        <authorList>
            <person name="Xu Z."/>
        </authorList>
    </citation>
    <scope>NUCLEOTIDE SEQUENCE</scope>
    <source>
        <strain evidence="10">K 70/01</strain>
    </source>
</reference>
<dbReference type="SMART" id="SM00100">
    <property type="entry name" value="cNMP"/>
    <property type="match status" value="1"/>
</dbReference>
<feature type="binding site" evidence="7">
    <location>
        <position position="158"/>
    </location>
    <ligand>
        <name>substrate</name>
    </ligand>
</feature>
<evidence type="ECO:0000256" key="2">
    <source>
        <dbReference type="ARBA" id="ARBA00011881"/>
    </source>
</evidence>
<evidence type="ECO:0000256" key="5">
    <source>
        <dbReference type="ARBA" id="ARBA00049534"/>
    </source>
</evidence>
<feature type="binding site" evidence="7">
    <location>
        <position position="64"/>
    </location>
    <ligand>
        <name>substrate</name>
    </ligand>
</feature>
<dbReference type="GO" id="GO:0004359">
    <property type="term" value="F:glutaminase activity"/>
    <property type="evidence" value="ECO:0007669"/>
    <property type="project" value="UniProtKB-UniRule"/>
</dbReference>
<evidence type="ECO:0000313" key="10">
    <source>
        <dbReference type="EMBL" id="MBO2990962.1"/>
    </source>
</evidence>
<accession>A0A939QF29</accession>
<dbReference type="GO" id="GO:0006537">
    <property type="term" value="P:glutamate biosynthetic process"/>
    <property type="evidence" value="ECO:0007669"/>
    <property type="project" value="TreeGrafter"/>
</dbReference>
<dbReference type="GO" id="GO:0006543">
    <property type="term" value="P:L-glutamine catabolic process"/>
    <property type="evidence" value="ECO:0007669"/>
    <property type="project" value="TreeGrafter"/>
</dbReference>
<comment type="similarity">
    <text evidence="1 7">Belongs to the glutaminase family.</text>
</comment>
<sequence>MESPIITYLRGVLDEFSELRDGEPYPVNIPGGAIDPDDFAIALATVDGQVYEVGDSDKEFLLQSLSKPLSYALALSDLGTEAVDAKVDVEPSGDPFHEMSLAEETGRPANAMINAGAIAIASLIKGSGGRSAIRRIVDTYSACAGRTLRTNGRAYQGERAISDRNHALAYLLSSVGVIDGRPSAALETYLRQCTVQVTTRDLAMIGATLANGGTNPVTGVEALDPQAVERTLSVMMTSGMYDDAGDWVARVGMPAKSGVGGGIMAVLPGQAGLAVFSPPLDQHGNSVRGTATSRRVSQDMELHFVRSARAGRSAIRSTHTIDRVPSRIRRTEEASAVLAEHSQRAVVVELSGDLFFAGTESVVRELSDLPDDVEMAVLDLRRVNEVGPLALSVLPRTAERFEAEGRQLILVDPDGLIDHAFDDEHTHTFDDHDLAIIHCERTLLERYGAESMPAEVPIEDAPALAMLDADDLRVITALMEPVSYDSGEVIRRVGQRFAGVFFILSGAVSTIASDAEGNRFRLSTLSAGMMIGDLALADTDRQETTVKAESDTRALLLSADAIATLEADDPELAVRLWRALAREAYVRVDAHARAVAARIRETAP</sequence>
<keyword evidence="7" id="KW-0007">Acetylation</keyword>
<dbReference type="AlphaFoldDB" id="A0A939QF29"/>
<dbReference type="PANTHER" id="PTHR12544">
    <property type="entry name" value="GLUTAMINASE"/>
    <property type="match status" value="1"/>
</dbReference>
<dbReference type="Pfam" id="PF00027">
    <property type="entry name" value="cNMP_binding"/>
    <property type="match status" value="1"/>
</dbReference>
<dbReference type="Gene3D" id="2.60.120.10">
    <property type="entry name" value="Jelly Rolls"/>
    <property type="match status" value="1"/>
</dbReference>
<feature type="domain" description="Cyclic nucleotide-binding" evidence="8">
    <location>
        <begin position="463"/>
        <end position="583"/>
    </location>
</feature>
<comment type="catalytic activity">
    <reaction evidence="5 7">
        <text>L-glutamine + H2O = L-glutamate + NH4(+)</text>
        <dbReference type="Rhea" id="RHEA:15889"/>
        <dbReference type="ChEBI" id="CHEBI:15377"/>
        <dbReference type="ChEBI" id="CHEBI:28938"/>
        <dbReference type="ChEBI" id="CHEBI:29985"/>
        <dbReference type="ChEBI" id="CHEBI:58359"/>
        <dbReference type="EC" id="3.5.1.2"/>
    </reaction>
</comment>
<dbReference type="PROSITE" id="PS50042">
    <property type="entry name" value="CNMP_BINDING_3"/>
    <property type="match status" value="1"/>
</dbReference>
<feature type="binding site" evidence="7">
    <location>
        <position position="189"/>
    </location>
    <ligand>
        <name>substrate</name>
    </ligand>
</feature>
<feature type="domain" description="STAS" evidence="9">
    <location>
        <begin position="335"/>
        <end position="411"/>
    </location>
</feature>
<feature type="binding site" evidence="7">
    <location>
        <position position="165"/>
    </location>
    <ligand>
        <name>substrate</name>
    </ligand>
</feature>
<keyword evidence="11" id="KW-1185">Reference proteome</keyword>
<comment type="caution">
    <text evidence="10">The sequence shown here is derived from an EMBL/GenBank/DDBJ whole genome shotgun (WGS) entry which is preliminary data.</text>
</comment>
<dbReference type="InterPro" id="IPR018490">
    <property type="entry name" value="cNMP-bd_dom_sf"/>
</dbReference>
<dbReference type="InterPro" id="IPR014710">
    <property type="entry name" value="RmlC-like_jellyroll"/>
</dbReference>